<evidence type="ECO:0000259" key="5">
    <source>
        <dbReference type="Pfam" id="PF14075"/>
    </source>
</evidence>
<protein>
    <submittedName>
        <fullName evidence="7">Ubinuclein-1</fullName>
    </submittedName>
</protein>
<proteinExistence type="inferred from homology"/>
<reference evidence="7" key="1">
    <citation type="submission" date="2025-08" db="UniProtKB">
        <authorList>
            <consortium name="RefSeq"/>
        </authorList>
    </citation>
    <scope>IDENTIFICATION</scope>
</reference>
<dbReference type="GO" id="GO:0005634">
    <property type="term" value="C:nucleus"/>
    <property type="evidence" value="ECO:0007669"/>
    <property type="project" value="TreeGrafter"/>
</dbReference>
<evidence type="ECO:0000313" key="6">
    <source>
        <dbReference type="Proteomes" id="UP000694891"/>
    </source>
</evidence>
<sequence>MAESRRVQLTTLSQDGPPPSAGSTSLHQCPSGAPQGEEKRSDPDTVRLVLTLIEPDERSFPEFSYNQLIDVKINQSKAKVPLSRLEEEEKRESDEVAAIARKFEEKYGDKPKKKKDRIQDLIDIGYGYDEEDSFIDNSEAYDEFVPASITTKFGGFYVNSGMLQFRQTSDTETDDVTAEEKTLDLTKKRKLSGGQDKPKKKKCGAGEEKKNNMDPKLRTLSKTRPDKEMKVRRKKRAAKTLSVTSMLKKFQKEKERERQKMEKAHQRASRIMGATTFPVFPADAAGGGGSGQTDPLLTLIGSTNDHALIQAASTLDFDIDLDSLLDVSEETSSQKSLPQPAAETQRIQIKTDDHISDAKAQTSNTNSQLKPHPEQIQLLSEVSSASAHQCVPLPEGLPPGLEESIRKLTVAAKTSEGESKLKFFNPDINSILLDIELQCREQGGQLRSKVYTHLSSFLPCSRDTLLKRVKKLAITHVEPPAVEDPMQKLKETIGRSMPEQIACFHENCQAYEQTKTAKATEEDNVEEKAGKRGGPRKFFKWNEDVRECLAHVFKEKIDKYKKERKEGQEMEDYLKTFIDNEVKPLWPKGWMQSSVLLRESKKMLGAFMSLPVKKAKSDKRQSSMNGASTLPDGCGSFQGAPSLSGELSRGTEQVFTEDFNISSSVPPGVVQNDGVASRKDAVKVLDLDVGFASPTDSDGPVVNATSAPTHSLLDILADQALAREQPFVLSQELLAEAVAKYRHAVQHWSFSVDSKSSPVVPPPPQSSPVSFPVSRARPVALPRLLLAGDARHVDADGVQIISDDDDDIIIQ</sequence>
<dbReference type="Proteomes" id="UP000694891">
    <property type="component" value="Unplaced"/>
</dbReference>
<gene>
    <name evidence="7" type="primary">LOC103373326</name>
</gene>
<evidence type="ECO:0000313" key="7">
    <source>
        <dbReference type="RefSeq" id="XP_008301411.1"/>
    </source>
</evidence>
<dbReference type="InterPro" id="IPR014840">
    <property type="entry name" value="HRD"/>
</dbReference>
<name>A0A9Y4NQ22_9TELE</name>
<dbReference type="AlphaFoldDB" id="A0A9Y4NQ22"/>
<evidence type="ECO:0000256" key="2">
    <source>
        <dbReference type="ARBA" id="ARBA00022553"/>
    </source>
</evidence>
<dbReference type="GeneID" id="103373326"/>
<evidence type="ECO:0000256" key="1">
    <source>
        <dbReference type="ARBA" id="ARBA00009911"/>
    </source>
</evidence>
<dbReference type="PANTHER" id="PTHR21669">
    <property type="entry name" value="CAPZ-INTERACTING PROTEIN AND RELATED PROTEINS"/>
    <property type="match status" value="1"/>
</dbReference>
<feature type="region of interest" description="Disordered" evidence="3">
    <location>
        <begin position="167"/>
        <end position="219"/>
    </location>
</feature>
<feature type="region of interest" description="Disordered" evidence="3">
    <location>
        <begin position="615"/>
        <end position="634"/>
    </location>
</feature>
<dbReference type="RefSeq" id="XP_008301411.1">
    <property type="nucleotide sequence ID" value="XM_008303189.1"/>
</dbReference>
<organism evidence="6 7">
    <name type="scientific">Stegastes partitus</name>
    <name type="common">bicolor damselfish</name>
    <dbReference type="NCBI Taxonomy" id="144197"/>
    <lineage>
        <taxon>Eukaryota</taxon>
        <taxon>Metazoa</taxon>
        <taxon>Chordata</taxon>
        <taxon>Craniata</taxon>
        <taxon>Vertebrata</taxon>
        <taxon>Euteleostomi</taxon>
        <taxon>Actinopterygii</taxon>
        <taxon>Neopterygii</taxon>
        <taxon>Teleostei</taxon>
        <taxon>Neoteleostei</taxon>
        <taxon>Acanthomorphata</taxon>
        <taxon>Ovalentaria</taxon>
        <taxon>Pomacentridae</taxon>
        <taxon>Stegastes</taxon>
    </lineage>
</organism>
<accession>A0A9Y4NQ22</accession>
<evidence type="ECO:0000256" key="3">
    <source>
        <dbReference type="SAM" id="MobiDB-lite"/>
    </source>
</evidence>
<feature type="domain" description="Ubinuclein middle" evidence="5">
    <location>
        <begin position="393"/>
        <end position="597"/>
    </location>
</feature>
<feature type="region of interest" description="Disordered" evidence="3">
    <location>
        <begin position="1"/>
        <end position="44"/>
    </location>
</feature>
<comment type="similarity">
    <text evidence="1">Belongs to the ubinuclein family.</text>
</comment>
<dbReference type="Pfam" id="PF14075">
    <property type="entry name" value="UBN_AB"/>
    <property type="match status" value="1"/>
</dbReference>
<dbReference type="GO" id="GO:0006325">
    <property type="term" value="P:chromatin organization"/>
    <property type="evidence" value="ECO:0007669"/>
    <property type="project" value="TreeGrafter"/>
</dbReference>
<feature type="compositionally biased region" description="Basic and acidic residues" evidence="3">
    <location>
        <begin position="204"/>
        <end position="219"/>
    </location>
</feature>
<dbReference type="PANTHER" id="PTHR21669:SF12">
    <property type="entry name" value="UBINUCLEIN-1"/>
    <property type="match status" value="1"/>
</dbReference>
<dbReference type="Pfam" id="PF08729">
    <property type="entry name" value="HUN"/>
    <property type="match status" value="1"/>
</dbReference>
<keyword evidence="2" id="KW-0597">Phosphoprotein</keyword>
<evidence type="ECO:0000259" key="4">
    <source>
        <dbReference type="Pfam" id="PF08729"/>
    </source>
</evidence>
<feature type="domain" description="Hpc2-related" evidence="4">
    <location>
        <begin position="113"/>
        <end position="163"/>
    </location>
</feature>
<keyword evidence="6" id="KW-1185">Reference proteome</keyword>
<dbReference type="InterPro" id="IPR026947">
    <property type="entry name" value="UBN_middle_dom"/>
</dbReference>